<evidence type="ECO:0000256" key="9">
    <source>
        <dbReference type="ARBA" id="ARBA00047445"/>
    </source>
</evidence>
<keyword evidence="5" id="KW-0662">Pyridine nucleotide biosynthesis</keyword>
<dbReference type="Proteomes" id="UP001481872">
    <property type="component" value="Unassembled WGS sequence"/>
</dbReference>
<dbReference type="RefSeq" id="WP_148474475.1">
    <property type="nucleotide sequence ID" value="NZ_JAOQJD010000018.1"/>
</dbReference>
<dbReference type="InterPro" id="IPR022412">
    <property type="entry name" value="Quinolinate_PRibosylTrfase_N"/>
</dbReference>
<evidence type="ECO:0000256" key="4">
    <source>
        <dbReference type="ARBA" id="ARBA00011944"/>
    </source>
</evidence>
<comment type="pathway">
    <text evidence="2">Cofactor biosynthesis; NAD(+) biosynthesis; nicotinate D-ribonucleotide from quinolinate: step 1/1.</text>
</comment>
<dbReference type="Pfam" id="PF01729">
    <property type="entry name" value="QRPTase_C"/>
    <property type="match status" value="1"/>
</dbReference>
<dbReference type="InterPro" id="IPR002638">
    <property type="entry name" value="Quinolinate_PRibosylTrfase_C"/>
</dbReference>
<feature type="domain" description="Quinolinate phosphoribosyl transferase N-terminal" evidence="12">
    <location>
        <begin position="27"/>
        <end position="112"/>
    </location>
</feature>
<evidence type="ECO:0000256" key="2">
    <source>
        <dbReference type="ARBA" id="ARBA00004893"/>
    </source>
</evidence>
<evidence type="ECO:0000256" key="6">
    <source>
        <dbReference type="ARBA" id="ARBA00022676"/>
    </source>
</evidence>
<name>A0ABV1J7R2_9FIRM</name>
<dbReference type="NCBIfam" id="TIGR00078">
    <property type="entry name" value="nadC"/>
    <property type="match status" value="1"/>
</dbReference>
<dbReference type="Gene3D" id="3.20.20.70">
    <property type="entry name" value="Aldolase class I"/>
    <property type="match status" value="1"/>
</dbReference>
<evidence type="ECO:0000256" key="10">
    <source>
        <dbReference type="PIRNR" id="PIRNR006250"/>
    </source>
</evidence>
<organism evidence="13 14">
    <name type="scientific">Aedoeadaptatus acetigenes</name>
    <dbReference type="NCBI Taxonomy" id="2981723"/>
    <lineage>
        <taxon>Bacteria</taxon>
        <taxon>Bacillati</taxon>
        <taxon>Bacillota</taxon>
        <taxon>Tissierellia</taxon>
        <taxon>Tissierellales</taxon>
        <taxon>Peptoniphilaceae</taxon>
        <taxon>Aedoeadaptatus</taxon>
    </lineage>
</organism>
<dbReference type="SUPFAM" id="SSF54675">
    <property type="entry name" value="Nicotinate/Quinolinate PRTase N-terminal domain-like"/>
    <property type="match status" value="1"/>
</dbReference>
<dbReference type="CDD" id="cd01572">
    <property type="entry name" value="QPRTase"/>
    <property type="match status" value="1"/>
</dbReference>
<evidence type="ECO:0000313" key="14">
    <source>
        <dbReference type="Proteomes" id="UP001481872"/>
    </source>
</evidence>
<dbReference type="EMBL" id="JBBNPS010000030">
    <property type="protein sequence ID" value="MEQ3354240.1"/>
    <property type="molecule type" value="Genomic_DNA"/>
</dbReference>
<dbReference type="InterPro" id="IPR036068">
    <property type="entry name" value="Nicotinate_pribotase-like_C"/>
</dbReference>
<evidence type="ECO:0000256" key="7">
    <source>
        <dbReference type="ARBA" id="ARBA00022679"/>
    </source>
</evidence>
<dbReference type="InterPro" id="IPR004393">
    <property type="entry name" value="NadC"/>
</dbReference>
<dbReference type="InterPro" id="IPR013785">
    <property type="entry name" value="Aldolase_TIM"/>
</dbReference>
<keyword evidence="6 10" id="KW-0328">Glycosyltransferase</keyword>
<keyword evidence="14" id="KW-1185">Reference proteome</keyword>
<evidence type="ECO:0000256" key="1">
    <source>
        <dbReference type="ARBA" id="ARBA00003237"/>
    </source>
</evidence>
<comment type="function">
    <text evidence="1">Involved in the catabolism of quinolinic acid (QA).</text>
</comment>
<comment type="catalytic activity">
    <reaction evidence="9">
        <text>nicotinate beta-D-ribonucleotide + CO2 + diphosphate = quinolinate + 5-phospho-alpha-D-ribose 1-diphosphate + 2 H(+)</text>
        <dbReference type="Rhea" id="RHEA:12733"/>
        <dbReference type="ChEBI" id="CHEBI:15378"/>
        <dbReference type="ChEBI" id="CHEBI:16526"/>
        <dbReference type="ChEBI" id="CHEBI:29959"/>
        <dbReference type="ChEBI" id="CHEBI:33019"/>
        <dbReference type="ChEBI" id="CHEBI:57502"/>
        <dbReference type="ChEBI" id="CHEBI:58017"/>
        <dbReference type="EC" id="2.4.2.19"/>
    </reaction>
</comment>
<evidence type="ECO:0000259" key="11">
    <source>
        <dbReference type="Pfam" id="PF01729"/>
    </source>
</evidence>
<dbReference type="InterPro" id="IPR027277">
    <property type="entry name" value="NadC/ModD"/>
</dbReference>
<dbReference type="EC" id="2.4.2.19" evidence="4"/>
<gene>
    <name evidence="13" type="primary">nadC</name>
    <name evidence="13" type="ORF">AAA081_08040</name>
</gene>
<sequence>MGNLTLAPFLMDDAILAALKEDVNEEDISTNALVDADETGSVKLFAKADGVLAGAPVFERTFRLFDERTAVEWYFEDGDLVSTGDLIATITGPIRALLTAERVALNFLQRMSGIATYTKKMVDALAGSKTKIVDTRKTTPNFRIFAKYAVRCGGGENHRFNLTDGVMLKDNHIGAAGSVAEAIKRAKAYASFVRKIEVEVETMAMVKEAVAAGADIIMLDNMSPDEIKKAVEFIDGRALVELSGNMDLNNISKYKDLGADIISSGALTHSAPVLDFSMKGLTPDGSR</sequence>
<dbReference type="PANTHER" id="PTHR32179:SF3">
    <property type="entry name" value="NICOTINATE-NUCLEOTIDE PYROPHOSPHORYLASE [CARBOXYLATING]"/>
    <property type="match status" value="1"/>
</dbReference>
<evidence type="ECO:0000256" key="8">
    <source>
        <dbReference type="ARBA" id="ARBA00033102"/>
    </source>
</evidence>
<dbReference type="InterPro" id="IPR037128">
    <property type="entry name" value="Quinolinate_PRibosylTase_N_sf"/>
</dbReference>
<evidence type="ECO:0000259" key="12">
    <source>
        <dbReference type="Pfam" id="PF02749"/>
    </source>
</evidence>
<evidence type="ECO:0000256" key="5">
    <source>
        <dbReference type="ARBA" id="ARBA00022642"/>
    </source>
</evidence>
<accession>A0ABV1J7R2</accession>
<protein>
    <recommendedName>
        <fullName evidence="4">nicotinate-nucleotide diphosphorylase (carboxylating)</fullName>
        <ecNumber evidence="4">2.4.2.19</ecNumber>
    </recommendedName>
    <alternativeName>
        <fullName evidence="8">Quinolinate phosphoribosyltransferase [decarboxylating]</fullName>
    </alternativeName>
</protein>
<keyword evidence="7 10" id="KW-0808">Transferase</keyword>
<feature type="domain" description="Quinolinate phosphoribosyl transferase C-terminal" evidence="11">
    <location>
        <begin position="114"/>
        <end position="279"/>
    </location>
</feature>
<dbReference type="PIRSF" id="PIRSF006250">
    <property type="entry name" value="NadC_ModD"/>
    <property type="match status" value="1"/>
</dbReference>
<comment type="similarity">
    <text evidence="3 10">Belongs to the NadC/ModD family.</text>
</comment>
<dbReference type="Gene3D" id="3.90.1170.20">
    <property type="entry name" value="Quinolinate phosphoribosyl transferase, N-terminal domain"/>
    <property type="match status" value="1"/>
</dbReference>
<evidence type="ECO:0000256" key="3">
    <source>
        <dbReference type="ARBA" id="ARBA00009400"/>
    </source>
</evidence>
<dbReference type="PANTHER" id="PTHR32179">
    <property type="entry name" value="NICOTINATE-NUCLEOTIDE PYROPHOSPHORYLASE [CARBOXYLATING]"/>
    <property type="match status" value="1"/>
</dbReference>
<proteinExistence type="inferred from homology"/>
<dbReference type="GO" id="GO:0004514">
    <property type="term" value="F:nicotinate-nucleotide diphosphorylase (carboxylating) activity"/>
    <property type="evidence" value="ECO:0007669"/>
    <property type="project" value="UniProtKB-EC"/>
</dbReference>
<evidence type="ECO:0000313" key="13">
    <source>
        <dbReference type="EMBL" id="MEQ3354240.1"/>
    </source>
</evidence>
<comment type="caution">
    <text evidence="13">The sequence shown here is derived from an EMBL/GenBank/DDBJ whole genome shotgun (WGS) entry which is preliminary data.</text>
</comment>
<dbReference type="SUPFAM" id="SSF51690">
    <property type="entry name" value="Nicotinate/Quinolinate PRTase C-terminal domain-like"/>
    <property type="match status" value="1"/>
</dbReference>
<dbReference type="Pfam" id="PF02749">
    <property type="entry name" value="QRPTase_N"/>
    <property type="match status" value="1"/>
</dbReference>
<reference evidence="13 14" key="1">
    <citation type="submission" date="2024-04" db="EMBL/GenBank/DDBJ databases">
        <title>Human intestinal bacterial collection.</title>
        <authorList>
            <person name="Pauvert C."/>
            <person name="Hitch T.C.A."/>
            <person name="Clavel T."/>
        </authorList>
    </citation>
    <scope>NUCLEOTIDE SEQUENCE [LARGE SCALE GENOMIC DNA]</scope>
    <source>
        <strain evidence="13 14">CLA-SR-H026</strain>
    </source>
</reference>